<dbReference type="Pfam" id="PF24986">
    <property type="entry name" value="PRC_RimM"/>
    <property type="match status" value="1"/>
</dbReference>
<evidence type="ECO:0000256" key="5">
    <source>
        <dbReference type="HAMAP-Rule" id="MF_00014"/>
    </source>
</evidence>
<comment type="function">
    <text evidence="5">An accessory protein needed during the final step in the assembly of 30S ribosomal subunit, possibly for assembly of the head region. Essential for efficient processing of 16S rRNA. May be needed both before and after RbfA during the maturation of 16S rRNA. It has affinity for free ribosomal 30S subunits but not for 70S ribosomes.</text>
</comment>
<dbReference type="PANTHER" id="PTHR33692:SF1">
    <property type="entry name" value="RIBOSOME MATURATION FACTOR RIMM"/>
    <property type="match status" value="1"/>
</dbReference>
<dbReference type="Proteomes" id="UP000027451">
    <property type="component" value="Unassembled WGS sequence"/>
</dbReference>
<dbReference type="GO" id="GO:0006364">
    <property type="term" value="P:rRNA processing"/>
    <property type="evidence" value="ECO:0007669"/>
    <property type="project" value="UniProtKB-UniRule"/>
</dbReference>
<dbReference type="InterPro" id="IPR009000">
    <property type="entry name" value="Transl_B-barrel_sf"/>
</dbReference>
<dbReference type="EMBL" id="JFHD01000017">
    <property type="protein sequence ID" value="KDR28625.1"/>
    <property type="molecule type" value="Genomic_DNA"/>
</dbReference>
<keyword evidence="2 5" id="KW-0690">Ribosome biogenesis</keyword>
<evidence type="ECO:0000313" key="10">
    <source>
        <dbReference type="Proteomes" id="UP000027451"/>
    </source>
</evidence>
<dbReference type="AlphaFoldDB" id="A0A656QE65"/>
<feature type="domain" description="RimM N-terminal" evidence="7">
    <location>
        <begin position="76"/>
        <end position="158"/>
    </location>
</feature>
<evidence type="ECO:0000256" key="6">
    <source>
        <dbReference type="SAM" id="MobiDB-lite"/>
    </source>
</evidence>
<keyword evidence="3 5" id="KW-0698">rRNA processing</keyword>
<comment type="caution">
    <text evidence="9">The sequence shown here is derived from an EMBL/GenBank/DDBJ whole genome shotgun (WGS) entry which is preliminary data.</text>
</comment>
<dbReference type="InterPro" id="IPR011961">
    <property type="entry name" value="RimM"/>
</dbReference>
<dbReference type="SUPFAM" id="SSF50447">
    <property type="entry name" value="Translation proteins"/>
    <property type="match status" value="1"/>
</dbReference>
<dbReference type="Pfam" id="PF01782">
    <property type="entry name" value="RimM"/>
    <property type="match status" value="1"/>
</dbReference>
<dbReference type="PANTHER" id="PTHR33692">
    <property type="entry name" value="RIBOSOME MATURATION FACTOR RIMM"/>
    <property type="match status" value="1"/>
</dbReference>
<organism evidence="9 10">
    <name type="scientific">Caballeronia zhejiangensis</name>
    <dbReference type="NCBI Taxonomy" id="871203"/>
    <lineage>
        <taxon>Bacteria</taxon>
        <taxon>Pseudomonadati</taxon>
        <taxon>Pseudomonadota</taxon>
        <taxon>Betaproteobacteria</taxon>
        <taxon>Burkholderiales</taxon>
        <taxon>Burkholderiaceae</taxon>
        <taxon>Caballeronia</taxon>
    </lineage>
</organism>
<feature type="domain" description="Ribosome maturation factor RimM PRC barrel" evidence="8">
    <location>
        <begin position="172"/>
        <end position="245"/>
    </location>
</feature>
<keyword evidence="4 5" id="KW-0143">Chaperone</keyword>
<dbReference type="GO" id="GO:0043022">
    <property type="term" value="F:ribosome binding"/>
    <property type="evidence" value="ECO:0007669"/>
    <property type="project" value="InterPro"/>
</dbReference>
<accession>A0A656QE65</accession>
<comment type="similarity">
    <text evidence="5">Belongs to the RimM family.</text>
</comment>
<dbReference type="InterPro" id="IPR056792">
    <property type="entry name" value="PRC_RimM"/>
</dbReference>
<evidence type="ECO:0000256" key="4">
    <source>
        <dbReference type="ARBA" id="ARBA00023186"/>
    </source>
</evidence>
<evidence type="ECO:0000256" key="3">
    <source>
        <dbReference type="ARBA" id="ARBA00022552"/>
    </source>
</evidence>
<evidence type="ECO:0000259" key="7">
    <source>
        <dbReference type="Pfam" id="PF01782"/>
    </source>
</evidence>
<dbReference type="Gene3D" id="2.30.30.240">
    <property type="entry name" value="PRC-barrel domain"/>
    <property type="match status" value="1"/>
</dbReference>
<evidence type="ECO:0000259" key="8">
    <source>
        <dbReference type="Pfam" id="PF24986"/>
    </source>
</evidence>
<proteinExistence type="inferred from homology"/>
<gene>
    <name evidence="5" type="primary">rimM</name>
    <name evidence="9" type="ORF">BG60_10025</name>
</gene>
<evidence type="ECO:0000256" key="2">
    <source>
        <dbReference type="ARBA" id="ARBA00022517"/>
    </source>
</evidence>
<keyword evidence="10" id="KW-1185">Reference proteome</keyword>
<evidence type="ECO:0000256" key="1">
    <source>
        <dbReference type="ARBA" id="ARBA00022490"/>
    </source>
</evidence>
<dbReference type="GO" id="GO:0005840">
    <property type="term" value="C:ribosome"/>
    <property type="evidence" value="ECO:0007669"/>
    <property type="project" value="InterPro"/>
</dbReference>
<comment type="subunit">
    <text evidence="5">Binds ribosomal protein uS19.</text>
</comment>
<dbReference type="HAMAP" id="MF_00014">
    <property type="entry name" value="Ribosome_mat_RimM"/>
    <property type="match status" value="1"/>
</dbReference>
<reference evidence="9 10" key="1">
    <citation type="submission" date="2014-03" db="EMBL/GenBank/DDBJ databases">
        <title>Draft Genome Sequences of Four Burkholderia Strains.</title>
        <authorList>
            <person name="Liu X.Y."/>
            <person name="Li C.X."/>
            <person name="Xu J.H."/>
        </authorList>
    </citation>
    <scope>NUCLEOTIDE SEQUENCE [LARGE SCALE GENOMIC DNA]</scope>
    <source>
        <strain evidence="9 10">OP-1</strain>
    </source>
</reference>
<comment type="domain">
    <text evidence="5">The PRC barrel domain binds ribosomal protein uS19.</text>
</comment>
<dbReference type="RefSeq" id="WP_034472683.1">
    <property type="nucleotide sequence ID" value="NZ_CADFFU010000005.1"/>
</dbReference>
<dbReference type="InterPro" id="IPR011033">
    <property type="entry name" value="PRC_barrel-like_sf"/>
</dbReference>
<feature type="compositionally biased region" description="Basic and acidic residues" evidence="6">
    <location>
        <begin position="1"/>
        <end position="10"/>
    </location>
</feature>
<feature type="region of interest" description="Disordered" evidence="6">
    <location>
        <begin position="1"/>
        <end position="58"/>
    </location>
</feature>
<dbReference type="SUPFAM" id="SSF50346">
    <property type="entry name" value="PRC-barrel domain"/>
    <property type="match status" value="1"/>
</dbReference>
<dbReference type="NCBIfam" id="TIGR02273">
    <property type="entry name" value="16S_RimM"/>
    <property type="match status" value="1"/>
</dbReference>
<name>A0A656QE65_9BURK</name>
<keyword evidence="1 5" id="KW-0963">Cytoplasm</keyword>
<dbReference type="GO" id="GO:0005737">
    <property type="term" value="C:cytoplasm"/>
    <property type="evidence" value="ECO:0007669"/>
    <property type="project" value="UniProtKB-SubCell"/>
</dbReference>
<sequence length="248" mass="26671">MSARDSESGRASENIGRTKPGQDESSATFGAFVRKPGARRVAGDVSGSNKGSDKGSIQPEAAIERVEALPEDAVEVGFIADAYGLKGWVKIVPHANGKQGGDALLSAKRWWLVKGRDRKSARCLQSKVHADTIVARLAGCDDRDAALALKGHTVNIARGDFPKLDSDDEFYWVDLIGLDVENEAGVALGRVADLIDNGAHSILRIEYPDTNKDGAPVTGERLIPFVGVYVKTVDRAAKRIVVDWDADY</sequence>
<dbReference type="Gene3D" id="2.40.30.60">
    <property type="entry name" value="RimM"/>
    <property type="match status" value="1"/>
</dbReference>
<dbReference type="InterPro" id="IPR002676">
    <property type="entry name" value="RimM_N"/>
</dbReference>
<dbReference type="GO" id="GO:0042274">
    <property type="term" value="P:ribosomal small subunit biogenesis"/>
    <property type="evidence" value="ECO:0007669"/>
    <property type="project" value="UniProtKB-UniRule"/>
</dbReference>
<comment type="subcellular location">
    <subcellularLocation>
        <location evidence="5">Cytoplasm</location>
    </subcellularLocation>
</comment>
<dbReference type="InterPro" id="IPR036976">
    <property type="entry name" value="RimM_N_sf"/>
</dbReference>
<evidence type="ECO:0000313" key="9">
    <source>
        <dbReference type="EMBL" id="KDR28625.1"/>
    </source>
</evidence>
<protein>
    <recommendedName>
        <fullName evidence="5">Ribosome maturation factor RimM</fullName>
    </recommendedName>
</protein>